<keyword evidence="3" id="KW-1185">Reference proteome</keyword>
<organism evidence="2 3">
    <name type="scientific">Coprinopsis marcescibilis</name>
    <name type="common">Agaric fungus</name>
    <name type="synonym">Psathyrella marcescibilis</name>
    <dbReference type="NCBI Taxonomy" id="230819"/>
    <lineage>
        <taxon>Eukaryota</taxon>
        <taxon>Fungi</taxon>
        <taxon>Dikarya</taxon>
        <taxon>Basidiomycota</taxon>
        <taxon>Agaricomycotina</taxon>
        <taxon>Agaricomycetes</taxon>
        <taxon>Agaricomycetidae</taxon>
        <taxon>Agaricales</taxon>
        <taxon>Agaricineae</taxon>
        <taxon>Psathyrellaceae</taxon>
        <taxon>Coprinopsis</taxon>
    </lineage>
</organism>
<keyword evidence="1" id="KW-0812">Transmembrane</keyword>
<feature type="transmembrane region" description="Helical" evidence="1">
    <location>
        <begin position="231"/>
        <end position="248"/>
    </location>
</feature>
<proteinExistence type="predicted"/>
<reference evidence="2 3" key="1">
    <citation type="journal article" date="2019" name="Nat. Ecol. Evol.">
        <title>Megaphylogeny resolves global patterns of mushroom evolution.</title>
        <authorList>
            <person name="Varga T."/>
            <person name="Krizsan K."/>
            <person name="Foldi C."/>
            <person name="Dima B."/>
            <person name="Sanchez-Garcia M."/>
            <person name="Sanchez-Ramirez S."/>
            <person name="Szollosi G.J."/>
            <person name="Szarkandi J.G."/>
            <person name="Papp V."/>
            <person name="Albert L."/>
            <person name="Andreopoulos W."/>
            <person name="Angelini C."/>
            <person name="Antonin V."/>
            <person name="Barry K.W."/>
            <person name="Bougher N.L."/>
            <person name="Buchanan P."/>
            <person name="Buyck B."/>
            <person name="Bense V."/>
            <person name="Catcheside P."/>
            <person name="Chovatia M."/>
            <person name="Cooper J."/>
            <person name="Damon W."/>
            <person name="Desjardin D."/>
            <person name="Finy P."/>
            <person name="Geml J."/>
            <person name="Haridas S."/>
            <person name="Hughes K."/>
            <person name="Justo A."/>
            <person name="Karasinski D."/>
            <person name="Kautmanova I."/>
            <person name="Kiss B."/>
            <person name="Kocsube S."/>
            <person name="Kotiranta H."/>
            <person name="LaButti K.M."/>
            <person name="Lechner B.E."/>
            <person name="Liimatainen K."/>
            <person name="Lipzen A."/>
            <person name="Lukacs Z."/>
            <person name="Mihaltcheva S."/>
            <person name="Morgado L.N."/>
            <person name="Niskanen T."/>
            <person name="Noordeloos M.E."/>
            <person name="Ohm R.A."/>
            <person name="Ortiz-Santana B."/>
            <person name="Ovrebo C."/>
            <person name="Racz N."/>
            <person name="Riley R."/>
            <person name="Savchenko A."/>
            <person name="Shiryaev A."/>
            <person name="Soop K."/>
            <person name="Spirin V."/>
            <person name="Szebenyi C."/>
            <person name="Tomsovsky M."/>
            <person name="Tulloss R.E."/>
            <person name="Uehling J."/>
            <person name="Grigoriev I.V."/>
            <person name="Vagvolgyi C."/>
            <person name="Papp T."/>
            <person name="Martin F.M."/>
            <person name="Miettinen O."/>
            <person name="Hibbett D.S."/>
            <person name="Nagy L.G."/>
        </authorList>
    </citation>
    <scope>NUCLEOTIDE SEQUENCE [LARGE SCALE GENOMIC DNA]</scope>
    <source>
        <strain evidence="2 3">CBS 121175</strain>
    </source>
</reference>
<keyword evidence="1" id="KW-0472">Membrane</keyword>
<feature type="transmembrane region" description="Helical" evidence="1">
    <location>
        <begin position="187"/>
        <end position="211"/>
    </location>
</feature>
<dbReference type="Proteomes" id="UP000307440">
    <property type="component" value="Unassembled WGS sequence"/>
</dbReference>
<dbReference type="STRING" id="230819.A0A5C3KMU7"/>
<keyword evidence="1" id="KW-1133">Transmembrane helix</keyword>
<gene>
    <name evidence="2" type="ORF">FA15DRAFT_658488</name>
</gene>
<dbReference type="OrthoDB" id="2796825at2759"/>
<name>A0A5C3KMU7_COPMA</name>
<protein>
    <submittedName>
        <fullName evidence="2">Uncharacterized protein</fullName>
    </submittedName>
</protein>
<sequence>MCIQIISAHLRLSPEARKGRNAYAVVSLMICLFFFTFAIGYSLEIGSTLLKFETFQAAVWNSILEDRANQTAYYLSTRFGQGLVQLAGEGFLLHRCFIIWDHRKAVVIPISTLYATLVVYECIPPEASPLSFAVWRARIMQLWMAYFTLSVILNCVTTGMIALPIIRMRRRFRKLGVTSPHQQSHTHVLAILIESSLPVTVVGTAVVINIITFVREGDPSTSYTVELLNGLWVVTMSLAPQMIIYRIATGDSWTQNPATDAALVSQIVLAADLDIGRTSRAANEV</sequence>
<evidence type="ECO:0000313" key="2">
    <source>
        <dbReference type="EMBL" id="TFK21203.1"/>
    </source>
</evidence>
<dbReference type="AlphaFoldDB" id="A0A5C3KMU7"/>
<evidence type="ECO:0000256" key="1">
    <source>
        <dbReference type="SAM" id="Phobius"/>
    </source>
</evidence>
<evidence type="ECO:0000313" key="3">
    <source>
        <dbReference type="Proteomes" id="UP000307440"/>
    </source>
</evidence>
<feature type="transmembrane region" description="Helical" evidence="1">
    <location>
        <begin position="21"/>
        <end position="43"/>
    </location>
</feature>
<accession>A0A5C3KMU7</accession>
<feature type="transmembrane region" description="Helical" evidence="1">
    <location>
        <begin position="143"/>
        <end position="166"/>
    </location>
</feature>
<dbReference type="EMBL" id="ML210275">
    <property type="protein sequence ID" value="TFK21203.1"/>
    <property type="molecule type" value="Genomic_DNA"/>
</dbReference>